<keyword evidence="2" id="KW-1185">Reference proteome</keyword>
<sequence length="88" mass="9974">MNLPLGNKQYEPITWEQFRESGMLFFVNNILHAFGLAITVTEENGKIVSSAPARVGYRGFDDKSQDKEHAKIAKYLADNAINFPEEIK</sequence>
<dbReference type="RefSeq" id="WP_091401004.1">
    <property type="nucleotide sequence ID" value="NZ_FNQY01000031.1"/>
</dbReference>
<organism evidence="1 2">
    <name type="scientific">Arachidicoccus rhizosphaerae</name>
    <dbReference type="NCBI Taxonomy" id="551991"/>
    <lineage>
        <taxon>Bacteria</taxon>
        <taxon>Pseudomonadati</taxon>
        <taxon>Bacteroidota</taxon>
        <taxon>Chitinophagia</taxon>
        <taxon>Chitinophagales</taxon>
        <taxon>Chitinophagaceae</taxon>
        <taxon>Arachidicoccus</taxon>
    </lineage>
</organism>
<dbReference type="Proteomes" id="UP000199041">
    <property type="component" value="Unassembled WGS sequence"/>
</dbReference>
<proteinExistence type="predicted"/>
<name>A0A1H4CF19_9BACT</name>
<accession>A0A1H4CF19</accession>
<dbReference type="STRING" id="551991.SAMN05192529_13114"/>
<reference evidence="1 2" key="1">
    <citation type="submission" date="2016-10" db="EMBL/GenBank/DDBJ databases">
        <authorList>
            <person name="de Groot N.N."/>
        </authorList>
    </citation>
    <scope>NUCLEOTIDE SEQUENCE [LARGE SCALE GENOMIC DNA]</scope>
    <source>
        <strain evidence="1 2">Vu-144</strain>
    </source>
</reference>
<evidence type="ECO:0000313" key="2">
    <source>
        <dbReference type="Proteomes" id="UP000199041"/>
    </source>
</evidence>
<dbReference type="OrthoDB" id="1551119at2"/>
<protein>
    <submittedName>
        <fullName evidence="1">Uncharacterized protein</fullName>
    </submittedName>
</protein>
<gene>
    <name evidence="1" type="ORF">SAMN05192529_13114</name>
</gene>
<evidence type="ECO:0000313" key="1">
    <source>
        <dbReference type="EMBL" id="SEA58920.1"/>
    </source>
</evidence>
<dbReference type="AlphaFoldDB" id="A0A1H4CF19"/>
<dbReference type="EMBL" id="FNQY01000031">
    <property type="protein sequence ID" value="SEA58920.1"/>
    <property type="molecule type" value="Genomic_DNA"/>
</dbReference>